<dbReference type="InterPro" id="IPR036770">
    <property type="entry name" value="Ankyrin_rpt-contain_sf"/>
</dbReference>
<dbReference type="PROSITE" id="PS50297">
    <property type="entry name" value="ANK_REP_REGION"/>
    <property type="match status" value="1"/>
</dbReference>
<protein>
    <submittedName>
        <fullName evidence="3">Uncharacterized protein</fullName>
    </submittedName>
</protein>
<feature type="repeat" description="ANK" evidence="1">
    <location>
        <begin position="74"/>
        <end position="106"/>
    </location>
</feature>
<dbReference type="InterPro" id="IPR002110">
    <property type="entry name" value="Ankyrin_rpt"/>
</dbReference>
<dbReference type="EMBL" id="HBIM01018629">
    <property type="protein sequence ID" value="CAE0417320.1"/>
    <property type="molecule type" value="Transcribed_RNA"/>
</dbReference>
<dbReference type="Pfam" id="PF00023">
    <property type="entry name" value="Ank"/>
    <property type="match status" value="1"/>
</dbReference>
<evidence type="ECO:0000256" key="1">
    <source>
        <dbReference type="PROSITE-ProRule" id="PRU00023"/>
    </source>
</evidence>
<feature type="compositionally biased region" description="Low complexity" evidence="2">
    <location>
        <begin position="131"/>
        <end position="141"/>
    </location>
</feature>
<evidence type="ECO:0000256" key="2">
    <source>
        <dbReference type="SAM" id="MobiDB-lite"/>
    </source>
</evidence>
<evidence type="ECO:0000313" key="3">
    <source>
        <dbReference type="EMBL" id="CAE0417320.1"/>
    </source>
</evidence>
<organism evidence="3">
    <name type="scientific">Amphora coffeiformis</name>
    <dbReference type="NCBI Taxonomy" id="265554"/>
    <lineage>
        <taxon>Eukaryota</taxon>
        <taxon>Sar</taxon>
        <taxon>Stramenopiles</taxon>
        <taxon>Ochrophyta</taxon>
        <taxon>Bacillariophyta</taxon>
        <taxon>Bacillariophyceae</taxon>
        <taxon>Bacillariophycidae</taxon>
        <taxon>Thalassiophysales</taxon>
        <taxon>Catenulaceae</taxon>
        <taxon>Amphora</taxon>
    </lineage>
</organism>
<dbReference type="SUPFAM" id="SSF48403">
    <property type="entry name" value="Ankyrin repeat"/>
    <property type="match status" value="1"/>
</dbReference>
<proteinExistence type="predicted"/>
<keyword evidence="1" id="KW-0040">ANK repeat</keyword>
<name>A0A7S3LBU9_9STRA</name>
<feature type="region of interest" description="Disordered" evidence="2">
    <location>
        <begin position="104"/>
        <end position="148"/>
    </location>
</feature>
<dbReference type="SMART" id="SM00248">
    <property type="entry name" value="ANK"/>
    <property type="match status" value="2"/>
</dbReference>
<accession>A0A7S3LBU9</accession>
<dbReference type="PROSITE" id="PS50088">
    <property type="entry name" value="ANK_REPEAT"/>
    <property type="match status" value="1"/>
</dbReference>
<sequence length="148" mass="16407">MAQEEDGGSASATATPEVVDLIRQHMDPYAALEGDEDEIMMKACREGDLAKVTAMLVDGYDYNKWKTAEDGKYQLFSPMHMAVKRGHFDIVQLFMDKGVQLELGEGRIEGEEEPVNTTNPNDDKKSVEASTVTTTTKTNDTIANEETR</sequence>
<dbReference type="Gene3D" id="1.25.40.20">
    <property type="entry name" value="Ankyrin repeat-containing domain"/>
    <property type="match status" value="1"/>
</dbReference>
<gene>
    <name evidence="3" type="ORF">ACOF00016_LOCUS14251</name>
</gene>
<reference evidence="3" key="1">
    <citation type="submission" date="2021-01" db="EMBL/GenBank/DDBJ databases">
        <authorList>
            <person name="Corre E."/>
            <person name="Pelletier E."/>
            <person name="Niang G."/>
            <person name="Scheremetjew M."/>
            <person name="Finn R."/>
            <person name="Kale V."/>
            <person name="Holt S."/>
            <person name="Cochrane G."/>
            <person name="Meng A."/>
            <person name="Brown T."/>
            <person name="Cohen L."/>
        </authorList>
    </citation>
    <scope>NUCLEOTIDE SEQUENCE</scope>
    <source>
        <strain evidence="3">CCMP127</strain>
    </source>
</reference>
<dbReference type="AlphaFoldDB" id="A0A7S3LBU9"/>